<proteinExistence type="predicted"/>
<sequence>MCKFCLKWNDKQYHNLSERILKLKKDQIGGLFGKVGIKWEAPIEEIVEEMFSEKEYSLNLNILLSEAGSKKNLIKWVKYYEKQNERI</sequence>
<reference evidence="1 2" key="1">
    <citation type="journal article" date="2016" name="Nat. Commun.">
        <title>Thousands of microbial genomes shed light on interconnected biogeochemical processes in an aquifer system.</title>
        <authorList>
            <person name="Anantharaman K."/>
            <person name="Brown C.T."/>
            <person name="Hug L.A."/>
            <person name="Sharon I."/>
            <person name="Castelle C.J."/>
            <person name="Probst A.J."/>
            <person name="Thomas B.C."/>
            <person name="Singh A."/>
            <person name="Wilkins M.J."/>
            <person name="Karaoz U."/>
            <person name="Brodie E.L."/>
            <person name="Williams K.H."/>
            <person name="Hubbard S.S."/>
            <person name="Banfield J.F."/>
        </authorList>
    </citation>
    <scope>NUCLEOTIDE SEQUENCE [LARGE SCALE GENOMIC DNA]</scope>
</reference>
<dbReference type="AlphaFoldDB" id="A0A1F7IC00"/>
<gene>
    <name evidence="1" type="ORF">A3A74_01505</name>
</gene>
<dbReference type="EMBL" id="MGAF01000024">
    <property type="protein sequence ID" value="OGK40886.1"/>
    <property type="molecule type" value="Genomic_DNA"/>
</dbReference>
<evidence type="ECO:0000313" key="2">
    <source>
        <dbReference type="Proteomes" id="UP000179270"/>
    </source>
</evidence>
<evidence type="ECO:0000313" key="1">
    <source>
        <dbReference type="EMBL" id="OGK40886.1"/>
    </source>
</evidence>
<accession>A0A1F7IC00</accession>
<protein>
    <submittedName>
        <fullName evidence="1">Uncharacterized protein</fullName>
    </submittedName>
</protein>
<organism evidence="1 2">
    <name type="scientific">Candidatus Roizmanbacteria bacterium RIFCSPLOWO2_01_FULL_35_13</name>
    <dbReference type="NCBI Taxonomy" id="1802055"/>
    <lineage>
        <taxon>Bacteria</taxon>
        <taxon>Candidatus Roizmaniibacteriota</taxon>
    </lineage>
</organism>
<comment type="caution">
    <text evidence="1">The sequence shown here is derived from an EMBL/GenBank/DDBJ whole genome shotgun (WGS) entry which is preliminary data.</text>
</comment>
<name>A0A1F7IC00_9BACT</name>
<dbReference type="Proteomes" id="UP000179270">
    <property type="component" value="Unassembled WGS sequence"/>
</dbReference>